<dbReference type="InterPro" id="IPR000525">
    <property type="entry name" value="Initiator_Rep_WH1"/>
</dbReference>
<evidence type="ECO:0000313" key="4">
    <source>
        <dbReference type="EMBL" id="KRP35917.1"/>
    </source>
</evidence>
<comment type="similarity">
    <text evidence="1">Belongs to the initiator RepB protein family.</text>
</comment>
<dbReference type="Pfam" id="PF21205">
    <property type="entry name" value="Rep3_C"/>
    <property type="match status" value="1"/>
</dbReference>
<dbReference type="OrthoDB" id="2084703at2"/>
<gene>
    <name evidence="4" type="ORF">IV66_GL001383</name>
</gene>
<reference evidence="4 5" key="1">
    <citation type="journal article" date="2015" name="Genome Announc.">
        <title>Expanding the biotechnology potential of lactobacilli through comparative genomics of 213 strains and associated genera.</title>
        <authorList>
            <person name="Sun Z."/>
            <person name="Harris H.M."/>
            <person name="McCann A."/>
            <person name="Guo C."/>
            <person name="Argimon S."/>
            <person name="Zhang W."/>
            <person name="Yang X."/>
            <person name="Jeffery I.B."/>
            <person name="Cooney J.C."/>
            <person name="Kagawa T.F."/>
            <person name="Liu W."/>
            <person name="Song Y."/>
            <person name="Salvetti E."/>
            <person name="Wrobel A."/>
            <person name="Rasinkangas P."/>
            <person name="Parkhill J."/>
            <person name="Rea M.C."/>
            <person name="O'Sullivan O."/>
            <person name="Ritari J."/>
            <person name="Douillard F.P."/>
            <person name="Paul Ross R."/>
            <person name="Yang R."/>
            <person name="Briner A.E."/>
            <person name="Felis G.E."/>
            <person name="de Vos W.M."/>
            <person name="Barrangou R."/>
            <person name="Klaenhammer T.R."/>
            <person name="Caufield P.W."/>
            <person name="Cui Y."/>
            <person name="Zhang H."/>
            <person name="O'Toole P.W."/>
        </authorList>
    </citation>
    <scope>NUCLEOTIDE SEQUENCE [LARGE SCALE GENOMIC DNA]</scope>
    <source>
        <strain evidence="4 5">NBRC 103219</strain>
    </source>
</reference>
<dbReference type="PATRIC" id="fig|449659.4.peg.1401"/>
<evidence type="ECO:0000256" key="2">
    <source>
        <dbReference type="SAM" id="MobiDB-lite"/>
    </source>
</evidence>
<dbReference type="AlphaFoldDB" id="A0A0R2XIU3"/>
<dbReference type="Proteomes" id="UP000051886">
    <property type="component" value="Unassembled WGS sequence"/>
</dbReference>
<keyword evidence="5" id="KW-1185">Reference proteome</keyword>
<dbReference type="EMBL" id="JQCN01000025">
    <property type="protein sequence ID" value="KRP35917.1"/>
    <property type="molecule type" value="Genomic_DNA"/>
</dbReference>
<dbReference type="SUPFAM" id="SSF46785">
    <property type="entry name" value="Winged helix' DNA-binding domain"/>
    <property type="match status" value="1"/>
</dbReference>
<accession>A0A0R2XIU3</accession>
<sequence length="310" mass="36895">MVNELVKYDNRLNSIPLRRFNSREMNLFFSIASRIIDKGTNDISFSFTQLKYLSQYKNHNGRFIEDLEKVYDKLLSISARNDDGDKIVRFVAFTKYEIERSTETVTIAVNPDFKGLFNELRTWTRFSLEQFASLKSTYSKTAFRLLKQYRTVGKRNFKMSEFRELLDIPESYRTDAIDRRVLKPIKEELSPIFRGLKVKKRHEGHGGKITGYEFTWKPEDKNENDFLKSSWYEMRKKITNIENNNDLTKQEKENAKKRLYNNYSKKTINQKETLPNEDRNTQLSEEEKLKLRHEIDERLKALGMDKNSKS</sequence>
<dbReference type="Pfam" id="PF01051">
    <property type="entry name" value="Rep3_N"/>
    <property type="match status" value="1"/>
</dbReference>
<comment type="caution">
    <text evidence="4">The sequence shown here is derived from an EMBL/GenBank/DDBJ whole genome shotgun (WGS) entry which is preliminary data.</text>
</comment>
<evidence type="ECO:0000313" key="5">
    <source>
        <dbReference type="Proteomes" id="UP000051886"/>
    </source>
</evidence>
<dbReference type="InterPro" id="IPR036390">
    <property type="entry name" value="WH_DNA-bd_sf"/>
</dbReference>
<dbReference type="RefSeq" id="WP_017866848.1">
    <property type="nucleotide sequence ID" value="NZ_BJYB01000038.1"/>
</dbReference>
<dbReference type="InterPro" id="IPR036388">
    <property type="entry name" value="WH-like_DNA-bd_sf"/>
</dbReference>
<feature type="region of interest" description="Disordered" evidence="2">
    <location>
        <begin position="269"/>
        <end position="289"/>
    </location>
</feature>
<protein>
    <submittedName>
        <fullName evidence="4">Replication protein A1</fullName>
    </submittedName>
</protein>
<dbReference type="STRING" id="449659.IV66_GL001383"/>
<organism evidence="4 5">
    <name type="scientific">Ligilactobacillus pobuzihii</name>
    <dbReference type="NCBI Taxonomy" id="449659"/>
    <lineage>
        <taxon>Bacteria</taxon>
        <taxon>Bacillati</taxon>
        <taxon>Bacillota</taxon>
        <taxon>Bacilli</taxon>
        <taxon>Lactobacillales</taxon>
        <taxon>Lactobacillaceae</taxon>
        <taxon>Ligilactobacillus</taxon>
    </lineage>
</organism>
<dbReference type="GO" id="GO:0006270">
    <property type="term" value="P:DNA replication initiation"/>
    <property type="evidence" value="ECO:0007669"/>
    <property type="project" value="InterPro"/>
</dbReference>
<dbReference type="GO" id="GO:0003887">
    <property type="term" value="F:DNA-directed DNA polymerase activity"/>
    <property type="evidence" value="ECO:0007669"/>
    <property type="project" value="InterPro"/>
</dbReference>
<dbReference type="Gene3D" id="1.10.10.10">
    <property type="entry name" value="Winged helix-like DNA-binding domain superfamily/Winged helix DNA-binding domain"/>
    <property type="match status" value="2"/>
</dbReference>
<evidence type="ECO:0000259" key="3">
    <source>
        <dbReference type="Pfam" id="PF01051"/>
    </source>
</evidence>
<name>A0A0R2XIU3_9LACO</name>
<evidence type="ECO:0000256" key="1">
    <source>
        <dbReference type="ARBA" id="ARBA00038283"/>
    </source>
</evidence>
<feature type="domain" description="Initiator Rep protein WH1" evidence="3">
    <location>
        <begin position="6"/>
        <end position="147"/>
    </location>
</feature>
<feature type="compositionally biased region" description="Basic and acidic residues" evidence="2">
    <location>
        <begin position="274"/>
        <end position="289"/>
    </location>
</feature>
<proteinExistence type="inferred from homology"/>